<evidence type="ECO:0000313" key="1">
    <source>
        <dbReference type="EMBL" id="KAG2968063.1"/>
    </source>
</evidence>
<dbReference type="Proteomes" id="UP000697107">
    <property type="component" value="Unassembled WGS sequence"/>
</dbReference>
<dbReference type="EMBL" id="RCML01000888">
    <property type="protein sequence ID" value="KAG2968063.1"/>
    <property type="molecule type" value="Genomic_DNA"/>
</dbReference>
<protein>
    <submittedName>
        <fullName evidence="1">Uncharacterized protein</fullName>
    </submittedName>
</protein>
<accession>A0A8T1FAP3</accession>
<organism evidence="1 3">
    <name type="scientific">Phytophthora cactorum</name>
    <dbReference type="NCBI Taxonomy" id="29920"/>
    <lineage>
        <taxon>Eukaryota</taxon>
        <taxon>Sar</taxon>
        <taxon>Stramenopiles</taxon>
        <taxon>Oomycota</taxon>
        <taxon>Peronosporomycetes</taxon>
        <taxon>Peronosporales</taxon>
        <taxon>Peronosporaceae</taxon>
        <taxon>Phytophthora</taxon>
    </lineage>
</organism>
<dbReference type="Proteomes" id="UP000760860">
    <property type="component" value="Unassembled WGS sequence"/>
</dbReference>
<dbReference type="EMBL" id="RCMV01001111">
    <property type="protein sequence ID" value="KAG3210318.1"/>
    <property type="molecule type" value="Genomic_DNA"/>
</dbReference>
<name>A0A8T1FAP3_9STRA</name>
<comment type="caution">
    <text evidence="1">The sequence shown here is derived from an EMBL/GenBank/DDBJ whole genome shotgun (WGS) entry which is preliminary data.</text>
</comment>
<sequence>MLERYVKLWDAILTVSAVDDHVPRGSAHRRITAAVEKLKGLESVWV</sequence>
<proteinExistence type="predicted"/>
<evidence type="ECO:0000313" key="2">
    <source>
        <dbReference type="EMBL" id="KAG3210318.1"/>
    </source>
</evidence>
<evidence type="ECO:0000313" key="3">
    <source>
        <dbReference type="Proteomes" id="UP000697107"/>
    </source>
</evidence>
<dbReference type="AlphaFoldDB" id="A0A8T1FAP3"/>
<reference evidence="1" key="1">
    <citation type="submission" date="2018-10" db="EMBL/GenBank/DDBJ databases">
        <title>Effector identification in a new, highly contiguous assembly of the strawberry crown rot pathogen Phytophthora cactorum.</title>
        <authorList>
            <person name="Armitage A.D."/>
            <person name="Nellist C.F."/>
            <person name="Bates H."/>
            <person name="Vickerstaff R.J."/>
            <person name="Harrison R.J."/>
        </authorList>
    </citation>
    <scope>NUCLEOTIDE SEQUENCE</scope>
    <source>
        <strain evidence="1">P415</strain>
        <strain evidence="2">P421</strain>
    </source>
</reference>
<gene>
    <name evidence="1" type="ORF">PC118_g18241</name>
    <name evidence="2" type="ORF">PC129_g18680</name>
</gene>